<name>A0ABU7TQB8_9HYPH</name>
<dbReference type="Proteomes" id="UP001355206">
    <property type="component" value="Unassembled WGS sequence"/>
</dbReference>
<proteinExistence type="predicted"/>
<gene>
    <name evidence="1" type="ORF">MOTC310_16045</name>
</gene>
<sequence length="68" mass="7273">MPRVVRVGGVIVVNPGSIGMPTYTDKSPVPHAIETGTPHARYAVITREPNGGWSADLRAVAYDWDQAA</sequence>
<evidence type="ECO:0000313" key="2">
    <source>
        <dbReference type="Proteomes" id="UP001355206"/>
    </source>
</evidence>
<dbReference type="Gene3D" id="3.60.21.10">
    <property type="match status" value="1"/>
</dbReference>
<protein>
    <submittedName>
        <fullName evidence="1">Uncharacterized protein</fullName>
    </submittedName>
</protein>
<dbReference type="SUPFAM" id="SSF56300">
    <property type="entry name" value="Metallo-dependent phosphatases"/>
    <property type="match status" value="1"/>
</dbReference>
<comment type="caution">
    <text evidence="1">The sequence shown here is derived from an EMBL/GenBank/DDBJ whole genome shotgun (WGS) entry which is preliminary data.</text>
</comment>
<reference evidence="1 2" key="1">
    <citation type="journal article" date="2012" name="Genet. Mol. Biol.">
        <title>Analysis of 16S rRNA and mxaF genes revealing insights into Methylobacterium niche-specific plant association.</title>
        <authorList>
            <person name="Dourado M.N."/>
            <person name="Andreote F.D."/>
            <person name="Dini-Andreote F."/>
            <person name="Conti R."/>
            <person name="Araujo J.M."/>
            <person name="Araujo W.L."/>
        </authorList>
    </citation>
    <scope>NUCLEOTIDE SEQUENCE [LARGE SCALE GENOMIC DNA]</scope>
    <source>
        <strain evidence="1 2">TC3-10</strain>
    </source>
</reference>
<dbReference type="InterPro" id="IPR029052">
    <property type="entry name" value="Metallo-depent_PP-like"/>
</dbReference>
<accession>A0ABU7TQB8</accession>
<evidence type="ECO:0000313" key="1">
    <source>
        <dbReference type="EMBL" id="MEE7491901.1"/>
    </source>
</evidence>
<organism evidence="1 2">
    <name type="scientific">Methylobacterium oryzae</name>
    <dbReference type="NCBI Taxonomy" id="334852"/>
    <lineage>
        <taxon>Bacteria</taxon>
        <taxon>Pseudomonadati</taxon>
        <taxon>Pseudomonadota</taxon>
        <taxon>Alphaproteobacteria</taxon>
        <taxon>Hyphomicrobiales</taxon>
        <taxon>Methylobacteriaceae</taxon>
        <taxon>Methylobacterium</taxon>
    </lineage>
</organism>
<dbReference type="EMBL" id="MLCA01000008">
    <property type="protein sequence ID" value="MEE7491901.1"/>
    <property type="molecule type" value="Genomic_DNA"/>
</dbReference>
<keyword evidence="2" id="KW-1185">Reference proteome</keyword>